<name>A0ABV7J502_9RHOB</name>
<keyword evidence="3" id="KW-1185">Reference proteome</keyword>
<dbReference type="RefSeq" id="WP_380074310.1">
    <property type="nucleotide sequence ID" value="NZ_JBHRTO010000002.1"/>
</dbReference>
<feature type="chain" id="PRO_5046949036" evidence="1">
    <location>
        <begin position="22"/>
        <end position="116"/>
    </location>
</feature>
<dbReference type="EMBL" id="JBHRTO010000002">
    <property type="protein sequence ID" value="MFC3182651.1"/>
    <property type="molecule type" value="Genomic_DNA"/>
</dbReference>
<dbReference type="Proteomes" id="UP001595547">
    <property type="component" value="Unassembled WGS sequence"/>
</dbReference>
<dbReference type="Pfam" id="PF11162">
    <property type="entry name" value="DUF2946"/>
    <property type="match status" value="1"/>
</dbReference>
<protein>
    <submittedName>
        <fullName evidence="2">DUF2946 family protein</fullName>
    </submittedName>
</protein>
<organism evidence="2 3">
    <name type="scientific">Cypionkella sinensis</name>
    <dbReference type="NCBI Taxonomy" id="1756043"/>
    <lineage>
        <taxon>Bacteria</taxon>
        <taxon>Pseudomonadati</taxon>
        <taxon>Pseudomonadota</taxon>
        <taxon>Alphaproteobacteria</taxon>
        <taxon>Rhodobacterales</taxon>
        <taxon>Paracoccaceae</taxon>
        <taxon>Cypionkella</taxon>
    </lineage>
</organism>
<evidence type="ECO:0000313" key="2">
    <source>
        <dbReference type="EMBL" id="MFC3182651.1"/>
    </source>
</evidence>
<evidence type="ECO:0000313" key="3">
    <source>
        <dbReference type="Proteomes" id="UP001595547"/>
    </source>
</evidence>
<evidence type="ECO:0000256" key="1">
    <source>
        <dbReference type="SAM" id="SignalP"/>
    </source>
</evidence>
<dbReference type="InterPro" id="IPR021333">
    <property type="entry name" value="DUF2946"/>
</dbReference>
<accession>A0ABV7J502</accession>
<proteinExistence type="predicted"/>
<gene>
    <name evidence="2" type="ORF">ACFOGH_16765</name>
</gene>
<feature type="signal peptide" evidence="1">
    <location>
        <begin position="1"/>
        <end position="21"/>
    </location>
</feature>
<keyword evidence="1" id="KW-0732">Signal</keyword>
<reference evidence="3" key="1">
    <citation type="journal article" date="2019" name="Int. J. Syst. Evol. Microbiol.">
        <title>The Global Catalogue of Microorganisms (GCM) 10K type strain sequencing project: providing services to taxonomists for standard genome sequencing and annotation.</title>
        <authorList>
            <consortium name="The Broad Institute Genomics Platform"/>
            <consortium name="The Broad Institute Genome Sequencing Center for Infectious Disease"/>
            <person name="Wu L."/>
            <person name="Ma J."/>
        </authorList>
    </citation>
    <scope>NUCLEOTIDE SEQUENCE [LARGE SCALE GENOMIC DNA]</scope>
    <source>
        <strain evidence="3">KCTC 52039</strain>
    </source>
</reference>
<sequence>MIRQLCTLLLALILATTSVSAAVMHAEMQGAQQMVICSDSAAGSGIATVTLDATGKPIAHPHRCPDCTVSVTALLPTLFALASRTGVSAPPDLLPQPIVASISPPPQSARDPPAFA</sequence>
<comment type="caution">
    <text evidence="2">The sequence shown here is derived from an EMBL/GenBank/DDBJ whole genome shotgun (WGS) entry which is preliminary data.</text>
</comment>